<evidence type="ECO:0000256" key="5">
    <source>
        <dbReference type="ARBA" id="ARBA00022801"/>
    </source>
</evidence>
<dbReference type="EC" id="6.3.5.3" evidence="8"/>
<dbReference type="GO" id="GO:0005737">
    <property type="term" value="C:cytoplasm"/>
    <property type="evidence" value="ECO:0007669"/>
    <property type="project" value="TreeGrafter"/>
</dbReference>
<dbReference type="InterPro" id="IPR010075">
    <property type="entry name" value="PRibForGlyAmidine_synth_PurQ"/>
</dbReference>
<evidence type="ECO:0000313" key="9">
    <source>
        <dbReference type="Proteomes" id="UP000218615"/>
    </source>
</evidence>
<evidence type="ECO:0000256" key="7">
    <source>
        <dbReference type="ARBA" id="ARBA00022962"/>
    </source>
</evidence>
<dbReference type="STRING" id="1392998.ANME2D_03212"/>
<keyword evidence="3" id="KW-0547">Nucleotide-binding</keyword>
<dbReference type="GO" id="GO:0006189">
    <property type="term" value="P:'de novo' IMP biosynthetic process"/>
    <property type="evidence" value="ECO:0007669"/>
    <property type="project" value="InterPro"/>
</dbReference>
<name>A0A284VKK1_9EURY</name>
<dbReference type="Proteomes" id="UP000218615">
    <property type="component" value="Unassembled WGS sequence"/>
</dbReference>
<accession>A0A284VKK1</accession>
<dbReference type="PANTHER" id="PTHR10099">
    <property type="entry name" value="PHOSPHORIBOSYLFORMYLGLYCINAMIDINE SYNTHASE"/>
    <property type="match status" value="1"/>
</dbReference>
<dbReference type="AlphaFoldDB" id="A0A284VKK1"/>
<dbReference type="InterPro" id="IPR029062">
    <property type="entry name" value="Class_I_gatase-like"/>
</dbReference>
<evidence type="ECO:0000313" key="8">
    <source>
        <dbReference type="EMBL" id="SNQ59788.1"/>
    </source>
</evidence>
<dbReference type="Gene3D" id="3.40.50.880">
    <property type="match status" value="1"/>
</dbReference>
<keyword evidence="2 8" id="KW-0436">Ligase</keyword>
<keyword evidence="7" id="KW-0315">Glutamine amidotransferase</keyword>
<dbReference type="GO" id="GO:0016787">
    <property type="term" value="F:hydrolase activity"/>
    <property type="evidence" value="ECO:0007669"/>
    <property type="project" value="UniProtKB-KW"/>
</dbReference>
<reference evidence="9" key="1">
    <citation type="submission" date="2017-06" db="EMBL/GenBank/DDBJ databases">
        <authorList>
            <person name="Cremers G."/>
        </authorList>
    </citation>
    <scope>NUCLEOTIDE SEQUENCE [LARGE SCALE GENOMIC DNA]</scope>
</reference>
<keyword evidence="6" id="KW-0067">ATP-binding</keyword>
<dbReference type="OrthoDB" id="6486at2157"/>
<keyword evidence="4" id="KW-0658">Purine biosynthesis</keyword>
<dbReference type="PANTHER" id="PTHR10099:SF1">
    <property type="entry name" value="PHOSPHORIBOSYLFORMYLGLYCINAMIDINE SYNTHASE"/>
    <property type="match status" value="1"/>
</dbReference>
<dbReference type="GO" id="GO:0005524">
    <property type="term" value="F:ATP binding"/>
    <property type="evidence" value="ECO:0007669"/>
    <property type="project" value="UniProtKB-KW"/>
</dbReference>
<sequence length="262" mass="28983">MTPKVLVLTGYGINCDMETQHAFRLAGADAERVHLTDLTNGTRKLSEFHILAFPGGFSFGDDIASGKVLANMIKYNLGEQVREFIDAGKLIIGICNGFQAMVKMGLLPGLNGDYTTQEVTLTFNDSGRFEDRWVHLRANLRTKCVFTKGLDTIYLPVRHGEGKFVAKNPEVLARLKKGNNIVLQYTDSEGDLAGYPHNPNGSVDNIAGICDDTGRVFGMMPHPEAFQHRTNHPGWTREELPEEGAGVAIFRNAVEYAREKLL</sequence>
<dbReference type="CDD" id="cd01740">
    <property type="entry name" value="GATase1_FGAR_AT"/>
    <property type="match status" value="1"/>
</dbReference>
<organism evidence="8 9">
    <name type="scientific">Candidatus Methanoperedens nitratireducens</name>
    <dbReference type="NCBI Taxonomy" id="1392998"/>
    <lineage>
        <taxon>Archaea</taxon>
        <taxon>Methanobacteriati</taxon>
        <taxon>Methanobacteriota</taxon>
        <taxon>Stenosarchaea group</taxon>
        <taxon>Methanomicrobia</taxon>
        <taxon>Methanosarcinales</taxon>
        <taxon>ANME-2 cluster</taxon>
        <taxon>Candidatus Methanoperedentaceae</taxon>
        <taxon>Candidatus Methanoperedens</taxon>
    </lineage>
</organism>
<dbReference type="Pfam" id="PF13507">
    <property type="entry name" value="GATase_5"/>
    <property type="match status" value="1"/>
</dbReference>
<evidence type="ECO:0000256" key="3">
    <source>
        <dbReference type="ARBA" id="ARBA00022741"/>
    </source>
</evidence>
<dbReference type="GO" id="GO:0004642">
    <property type="term" value="F:phosphoribosylformylglycinamidine synthase activity"/>
    <property type="evidence" value="ECO:0007669"/>
    <property type="project" value="UniProtKB-EC"/>
</dbReference>
<dbReference type="NCBIfam" id="TIGR01737">
    <property type="entry name" value="FGAM_synth_I"/>
    <property type="match status" value="1"/>
</dbReference>
<keyword evidence="5" id="KW-0378">Hydrolase</keyword>
<dbReference type="PIRSF" id="PIRSF001586">
    <property type="entry name" value="FGAM_synth_I"/>
    <property type="match status" value="1"/>
</dbReference>
<dbReference type="PROSITE" id="PS51273">
    <property type="entry name" value="GATASE_TYPE_1"/>
    <property type="match status" value="1"/>
</dbReference>
<keyword evidence="9" id="KW-1185">Reference proteome</keyword>
<dbReference type="RefSeq" id="WP_096204106.1">
    <property type="nucleotide sequence ID" value="NZ_FZMP01000041.1"/>
</dbReference>
<protein>
    <submittedName>
        <fullName evidence="8">Phosphoribosylformylglycinamidine synthase 1</fullName>
        <ecNumber evidence="8">6.3.5.3</ecNumber>
    </submittedName>
</protein>
<proteinExistence type="predicted"/>
<dbReference type="EMBL" id="FZMP01000041">
    <property type="protein sequence ID" value="SNQ59788.1"/>
    <property type="molecule type" value="Genomic_DNA"/>
</dbReference>
<gene>
    <name evidence="8" type="primary">purQ</name>
    <name evidence="8" type="ORF">MNV_1350004</name>
</gene>
<dbReference type="SUPFAM" id="SSF52317">
    <property type="entry name" value="Class I glutamine amidotransferase-like"/>
    <property type="match status" value="1"/>
</dbReference>
<evidence type="ECO:0000256" key="4">
    <source>
        <dbReference type="ARBA" id="ARBA00022755"/>
    </source>
</evidence>
<dbReference type="SMART" id="SM01211">
    <property type="entry name" value="GATase_5"/>
    <property type="match status" value="1"/>
</dbReference>
<keyword evidence="1" id="KW-0963">Cytoplasm</keyword>
<evidence type="ECO:0000256" key="2">
    <source>
        <dbReference type="ARBA" id="ARBA00022598"/>
    </source>
</evidence>
<evidence type="ECO:0000256" key="1">
    <source>
        <dbReference type="ARBA" id="ARBA00022490"/>
    </source>
</evidence>
<evidence type="ECO:0000256" key="6">
    <source>
        <dbReference type="ARBA" id="ARBA00022840"/>
    </source>
</evidence>